<dbReference type="STRING" id="1352.AL014_06960"/>
<evidence type="ECO:0000313" key="13">
    <source>
        <dbReference type="Proteomes" id="UP000249070"/>
    </source>
</evidence>
<name>A0A133CR03_ENTFC</name>
<dbReference type="EMBL" id="MVGJ01000026">
    <property type="protein sequence ID" value="OOL83069.1"/>
    <property type="molecule type" value="Genomic_DNA"/>
</dbReference>
<dbReference type="EMBL" id="FKLM01000032">
    <property type="protein sequence ID" value="SAM47523.1"/>
    <property type="molecule type" value="Genomic_DNA"/>
</dbReference>
<reference evidence="2 14" key="5">
    <citation type="submission" date="2019-10" db="EMBL/GenBank/DDBJ databases">
        <title>Evolutionary dynamics of vancomycin-resistant Enterococcus faecium during gastrointestinal tract colonization and bloodstream infection in immunocompromised pediatric patients.</title>
        <authorList>
            <person name="Chilambi G.S."/>
            <person name="Nordstrom H.R."/>
            <person name="Evans D.R."/>
            <person name="Ferrolino J."/>
            <person name="Hayden R.T."/>
            <person name="Maron G.M."/>
            <person name="Vo A.N."/>
            <person name="Gilmore M.S."/>
            <person name="Wolf J."/>
            <person name="Rosch J.W."/>
            <person name="Van Tyne D."/>
        </authorList>
    </citation>
    <scope>NUCLEOTIDE SEQUENCE [LARGE SCALE GENOMIC DNA]</scope>
    <source>
        <strain evidence="2 14">VRECG27</strain>
    </source>
</reference>
<sequence length="253" mass="29075">MEKSEQRNLKDWNQLLNFLAAPEEGNFEELTAPTLILAGNCLPILADKAAQMYLNGQVDQLFLVGGVGHATRILYENFEKQGFHFEDGMSESEICRQYLKEVYDLPDKAFLIESKSTNSGENATFSLEILHSLGAVPEKILLMNDPTLQRRTRATFEKVWQNEQTIFANAVPFVPEILHFSEEIIFTAKELNHQWPKEYFHALVLGEMERLHDDENGYGPKGKDFIPHIDISEEVWSSYTRIKESIKTDFSRT</sequence>
<evidence type="ECO:0000313" key="8">
    <source>
        <dbReference type="EMBL" id="PZM56028.1"/>
    </source>
</evidence>
<dbReference type="EMBL" id="LRHK01000002">
    <property type="protein sequence ID" value="KWX16961.1"/>
    <property type="molecule type" value="Genomic_DNA"/>
</dbReference>
<accession>A0A133CR03</accession>
<proteinExistence type="predicted"/>
<reference evidence="8 13" key="4">
    <citation type="submission" date="2018-05" db="EMBL/GenBank/DDBJ databases">
        <title>Vancomycin-resistant Enterococcus faecium strain from Chelyabinsk, Russia.</title>
        <authorList>
            <person name="Gostev V."/>
            <person name="Goncharov A."/>
            <person name="Kolodzhieva V."/>
            <person name="Suvorov A."/>
            <person name="Sidorenko S."/>
            <person name="Zueva L."/>
        </authorList>
    </citation>
    <scope>NUCLEOTIDE SEQUENCE [LARGE SCALE GENOMIC DNA]</scope>
    <source>
        <strain evidence="8 13">20</strain>
    </source>
</reference>
<evidence type="ECO:0000313" key="6">
    <source>
        <dbReference type="EMBL" id="MDT2369673.1"/>
    </source>
</evidence>
<dbReference type="EMBL" id="JAIFOC010000061">
    <property type="protein sequence ID" value="MBX4222788.1"/>
    <property type="molecule type" value="Genomic_DNA"/>
</dbReference>
<dbReference type="PANTHER" id="PTHR30336">
    <property type="entry name" value="INNER MEMBRANE PROTEIN, PROBABLE PERMEASE"/>
    <property type="match status" value="1"/>
</dbReference>
<organism evidence="2 14">
    <name type="scientific">Enterococcus faecium</name>
    <name type="common">Streptococcus faecium</name>
    <dbReference type="NCBI Taxonomy" id="1352"/>
    <lineage>
        <taxon>Bacteria</taxon>
        <taxon>Bacillati</taxon>
        <taxon>Bacillota</taxon>
        <taxon>Bacilli</taxon>
        <taxon>Lactobacillales</taxon>
        <taxon>Enterococcaceae</taxon>
        <taxon>Enterococcus</taxon>
    </lineage>
</organism>
<dbReference type="Proteomes" id="UP000191171">
    <property type="component" value="Unassembled WGS sequence"/>
</dbReference>
<dbReference type="InterPro" id="IPR051599">
    <property type="entry name" value="Cell_Envelope_Assoc"/>
</dbReference>
<dbReference type="GeneID" id="66454470"/>
<evidence type="ECO:0000313" key="7">
    <source>
        <dbReference type="EMBL" id="OOL83069.1"/>
    </source>
</evidence>
<evidence type="ECO:0000313" key="4">
    <source>
        <dbReference type="EMBL" id="KWX19058.1"/>
    </source>
</evidence>
<feature type="domain" description="DUF218" evidence="1">
    <location>
        <begin position="46"/>
        <end position="183"/>
    </location>
</feature>
<dbReference type="Proteomes" id="UP000183509">
    <property type="component" value="Unassembled WGS sequence"/>
</dbReference>
<dbReference type="Proteomes" id="UP000469871">
    <property type="component" value="Unassembled WGS sequence"/>
</dbReference>
<reference evidence="5" key="6">
    <citation type="journal article" date="2022" name="J. Anim. Sci.">
        <title>Whole genome sequence analyses-based assessment of virulence potential and antimicrobial susceptibilities and resistance of Enterococcus faecium strains isolated from commercial swine and cattle probiotic products.</title>
        <authorList>
            <person name="Shridhar P.B."/>
            <person name="Amachawadi R.G."/>
            <person name="Tokach M."/>
            <person name="Patel I."/>
            <person name="Gangiredla J."/>
            <person name="Mammel M."/>
            <person name="Nagaraja T.G."/>
        </authorList>
    </citation>
    <scope>NUCLEOTIDE SEQUENCE</scope>
    <source>
        <strain evidence="5">EF215</strain>
    </source>
</reference>
<evidence type="ECO:0000313" key="9">
    <source>
        <dbReference type="EMBL" id="SAM47523.1"/>
    </source>
</evidence>
<dbReference type="Gene3D" id="3.40.50.620">
    <property type="entry name" value="HUPs"/>
    <property type="match status" value="1"/>
</dbReference>
<dbReference type="Pfam" id="PF02698">
    <property type="entry name" value="DUF218"/>
    <property type="match status" value="1"/>
</dbReference>
<evidence type="ECO:0000313" key="2">
    <source>
        <dbReference type="EMBL" id="KAB7576091.1"/>
    </source>
</evidence>
<dbReference type="OMA" id="WPTFVPK"/>
<dbReference type="Gene3D" id="1.10.3620.10">
    <property type="entry name" value="YdcF like domain"/>
    <property type="match status" value="1"/>
</dbReference>
<dbReference type="RefSeq" id="WP_002296401.1">
    <property type="nucleotide sequence ID" value="NZ_AP022341.1"/>
</dbReference>
<evidence type="ECO:0000313" key="10">
    <source>
        <dbReference type="Proteomes" id="UP000070452"/>
    </source>
</evidence>
<evidence type="ECO:0000313" key="5">
    <source>
        <dbReference type="EMBL" id="MBX4222788.1"/>
    </source>
</evidence>
<evidence type="ECO:0000313" key="11">
    <source>
        <dbReference type="Proteomes" id="UP000183509"/>
    </source>
</evidence>
<dbReference type="InterPro" id="IPR014729">
    <property type="entry name" value="Rossmann-like_a/b/a_fold"/>
</dbReference>
<evidence type="ECO:0000313" key="12">
    <source>
        <dbReference type="Proteomes" id="UP000191171"/>
    </source>
</evidence>
<reference evidence="6" key="7">
    <citation type="submission" date="2023-03" db="EMBL/GenBank/DDBJ databases">
        <authorList>
            <person name="Shen W."/>
            <person name="Cai J."/>
        </authorList>
    </citation>
    <scope>NUCLEOTIDE SEQUENCE</scope>
    <source>
        <strain evidence="6">B1010-2</strain>
    </source>
</reference>
<dbReference type="PANTHER" id="PTHR30336:SF20">
    <property type="entry name" value="DUF218 DOMAIN-CONTAINING PROTEIN"/>
    <property type="match status" value="1"/>
</dbReference>
<comment type="caution">
    <text evidence="2">The sequence shown here is derived from an EMBL/GenBank/DDBJ whole genome shotgun (WGS) entry which is preliminary data.</text>
</comment>
<dbReference type="InterPro" id="IPR003848">
    <property type="entry name" value="DUF218"/>
</dbReference>
<reference evidence="3 10" key="1">
    <citation type="submission" date="2016-01" db="EMBL/GenBank/DDBJ databases">
        <title>Molecular Mechanisms for transfer of large genomic segments between Enterococcus faecium strains.</title>
        <authorList>
            <person name="Garcia-Solache M.A."/>
            <person name="Lebreton F."/>
            <person name="Mclaughlin R.E."/>
            <person name="Whiteaker J.D."/>
            <person name="Gilmore M.S."/>
            <person name="Rice L.B."/>
        </authorList>
    </citation>
    <scope>NUCLEOTIDE SEQUENCE [LARGE SCALE GENOMIC DNA]</scope>
    <source>
        <strain evidence="3 10">D344RRF x C68</strain>
    </source>
</reference>
<protein>
    <submittedName>
        <fullName evidence="2">YdcF family protein</fullName>
    </submittedName>
</protein>
<dbReference type="Proteomes" id="UP000070452">
    <property type="component" value="Unassembled WGS sequence"/>
</dbReference>
<gene>
    <name evidence="4" type="ORF">AWT83_11470</name>
    <name evidence="3" type="ORF">AWT83_18340</name>
    <name evidence="7" type="ORF">B1P95_05790</name>
    <name evidence="8" type="ORF">DKP91_06185</name>
    <name evidence="9" type="ORF">DTPHA_601837</name>
    <name evidence="2" type="ORF">GBM73_01635</name>
    <name evidence="5" type="ORF">KYX88_08160</name>
    <name evidence="6" type="ORF">P6Z85_05800</name>
</gene>
<evidence type="ECO:0000313" key="14">
    <source>
        <dbReference type="Proteomes" id="UP000469871"/>
    </source>
</evidence>
<dbReference type="EMBL" id="QHGU01000022">
    <property type="protein sequence ID" value="PZM56028.1"/>
    <property type="molecule type" value="Genomic_DNA"/>
</dbReference>
<dbReference type="EMBL" id="WEFP01000001">
    <property type="protein sequence ID" value="KAB7576091.1"/>
    <property type="molecule type" value="Genomic_DNA"/>
</dbReference>
<reference evidence="7 12" key="3">
    <citation type="submission" date="2017-02" db="EMBL/GenBank/DDBJ databases">
        <title>Clonality and virulence of isolates of VRE in Hematopoietic Stem Cell Transplanted (HSCT) patients.</title>
        <authorList>
            <person name="Marchi A.P."/>
            <person name="Martins R.C."/>
            <person name="Marie S.K."/>
            <person name="Levin A.S."/>
            <person name="Costa S.F."/>
        </authorList>
    </citation>
    <scope>NUCLEOTIDE SEQUENCE [LARGE SCALE GENOMIC DNA]</scope>
    <source>
        <strain evidence="7 12">LIM1759</strain>
    </source>
</reference>
<evidence type="ECO:0000313" key="3">
    <source>
        <dbReference type="EMBL" id="KWX16961.1"/>
    </source>
</evidence>
<dbReference type="AlphaFoldDB" id="A0A133CR03"/>
<dbReference type="GO" id="GO:0005886">
    <property type="term" value="C:plasma membrane"/>
    <property type="evidence" value="ECO:0007669"/>
    <property type="project" value="TreeGrafter"/>
</dbReference>
<dbReference type="EMBL" id="JARPTX010000014">
    <property type="protein sequence ID" value="MDT2369673.1"/>
    <property type="molecule type" value="Genomic_DNA"/>
</dbReference>
<dbReference type="Proteomes" id="UP001139644">
    <property type="component" value="Unassembled WGS sequence"/>
</dbReference>
<dbReference type="Proteomes" id="UP000249070">
    <property type="component" value="Unassembled WGS sequence"/>
</dbReference>
<evidence type="ECO:0000259" key="1">
    <source>
        <dbReference type="Pfam" id="PF02698"/>
    </source>
</evidence>
<reference evidence="9 11" key="2">
    <citation type="submission" date="2016-04" db="EMBL/GenBank/DDBJ databases">
        <authorList>
            <person name="Millard A."/>
        </authorList>
    </citation>
    <scope>NUCLEOTIDE SEQUENCE [LARGE SCALE GENOMIC DNA]</scope>
    <source>
        <strain evidence="9">Isolate 22</strain>
    </source>
</reference>
<dbReference type="CDD" id="cd06259">
    <property type="entry name" value="YdcF-like"/>
    <property type="match status" value="1"/>
</dbReference>
<dbReference type="Proteomes" id="UP001260956">
    <property type="component" value="Unassembled WGS sequence"/>
</dbReference>
<dbReference type="PATRIC" id="fig|1352.1358.peg.1605"/>
<dbReference type="EMBL" id="LRHK01000001">
    <property type="protein sequence ID" value="KWX19058.1"/>
    <property type="molecule type" value="Genomic_DNA"/>
</dbReference>